<dbReference type="EMBL" id="KQ768883">
    <property type="protein sequence ID" value="OAD53035.1"/>
    <property type="molecule type" value="Genomic_DNA"/>
</dbReference>
<keyword evidence="6" id="KW-0325">Glycoprotein</keyword>
<dbReference type="GO" id="GO:0005764">
    <property type="term" value="C:lysosome"/>
    <property type="evidence" value="ECO:0007669"/>
    <property type="project" value="InterPro"/>
</dbReference>
<protein>
    <submittedName>
        <fullName evidence="10">Proactivator polypeptide</fullName>
    </submittedName>
</protein>
<dbReference type="InterPro" id="IPR003119">
    <property type="entry name" value="SAP_A"/>
</dbReference>
<dbReference type="PANTHER" id="PTHR11480:SF3">
    <property type="entry name" value="BCDNA.GH08312"/>
    <property type="match status" value="1"/>
</dbReference>
<comment type="subcellular location">
    <subcellularLocation>
        <location evidence="1">Secreted</location>
    </subcellularLocation>
</comment>
<feature type="domain" description="Saposin B-type" evidence="8">
    <location>
        <begin position="77"/>
        <end position="159"/>
    </location>
</feature>
<dbReference type="GO" id="GO:0006665">
    <property type="term" value="P:sphingolipid metabolic process"/>
    <property type="evidence" value="ECO:0007669"/>
    <property type="project" value="InterPro"/>
</dbReference>
<evidence type="ECO:0000256" key="2">
    <source>
        <dbReference type="ARBA" id="ARBA00022525"/>
    </source>
</evidence>
<evidence type="ECO:0000259" key="8">
    <source>
        <dbReference type="PROSITE" id="PS50015"/>
    </source>
</evidence>
<feature type="domain" description="Saposin B-type" evidence="8">
    <location>
        <begin position="440"/>
        <end position="523"/>
    </location>
</feature>
<evidence type="ECO:0000313" key="10">
    <source>
        <dbReference type="EMBL" id="OAD53035.1"/>
    </source>
</evidence>
<name>A0A310SFK6_9HYME</name>
<dbReference type="PROSITE" id="PS51110">
    <property type="entry name" value="SAP_A"/>
    <property type="match status" value="2"/>
</dbReference>
<accession>A0A310SFK6</accession>
<dbReference type="FunFam" id="1.10.225.10:FF:000002">
    <property type="entry name" value="prosaposin isoform X2"/>
    <property type="match status" value="1"/>
</dbReference>
<dbReference type="PRINTS" id="PR01797">
    <property type="entry name" value="SAPOSIN"/>
</dbReference>
<evidence type="ECO:0000256" key="3">
    <source>
        <dbReference type="ARBA" id="ARBA00022729"/>
    </source>
</evidence>
<dbReference type="Pfam" id="PF03489">
    <property type="entry name" value="SapB_2"/>
    <property type="match status" value="4"/>
</dbReference>
<dbReference type="GO" id="GO:0005576">
    <property type="term" value="C:extracellular region"/>
    <property type="evidence" value="ECO:0007669"/>
    <property type="project" value="UniProtKB-SubCell"/>
</dbReference>
<keyword evidence="11" id="KW-1185">Reference proteome</keyword>
<dbReference type="SUPFAM" id="SSF47862">
    <property type="entry name" value="Saposin"/>
    <property type="match status" value="6"/>
</dbReference>
<feature type="domain" description="Saposin A-type" evidence="9">
    <location>
        <begin position="33"/>
        <end position="73"/>
    </location>
</feature>
<keyword evidence="4" id="KW-0677">Repeat</keyword>
<evidence type="ECO:0000256" key="7">
    <source>
        <dbReference type="SAM" id="SignalP"/>
    </source>
</evidence>
<keyword evidence="2" id="KW-0964">Secreted</keyword>
<feature type="domain" description="Saposin B-type" evidence="8">
    <location>
        <begin position="293"/>
        <end position="373"/>
    </location>
</feature>
<dbReference type="GO" id="GO:0016020">
    <property type="term" value="C:membrane"/>
    <property type="evidence" value="ECO:0007669"/>
    <property type="project" value="GOC"/>
</dbReference>
<dbReference type="Pfam" id="PF02199">
    <property type="entry name" value="SapA"/>
    <property type="match status" value="2"/>
</dbReference>
<gene>
    <name evidence="10" type="ORF">WN48_10934</name>
</gene>
<dbReference type="InterPro" id="IPR007856">
    <property type="entry name" value="SapB_1"/>
</dbReference>
<evidence type="ECO:0000256" key="4">
    <source>
        <dbReference type="ARBA" id="ARBA00022737"/>
    </source>
</evidence>
<evidence type="ECO:0000256" key="5">
    <source>
        <dbReference type="ARBA" id="ARBA00023157"/>
    </source>
</evidence>
<reference evidence="10 11" key="1">
    <citation type="submission" date="2015-07" db="EMBL/GenBank/DDBJ databases">
        <title>The genome of Eufriesea mexicana.</title>
        <authorList>
            <person name="Pan H."/>
            <person name="Kapheim K."/>
        </authorList>
    </citation>
    <scope>NUCLEOTIDE SEQUENCE [LARGE SCALE GENOMIC DNA]</scope>
    <source>
        <strain evidence="10">0111107269</strain>
        <tissue evidence="10">Whole body</tissue>
    </source>
</reference>
<feature type="domain" description="Saposin B-type" evidence="8">
    <location>
        <begin position="646"/>
        <end position="725"/>
    </location>
</feature>
<feature type="domain" description="Saposin A-type" evidence="9">
    <location>
        <begin position="823"/>
        <end position="863"/>
    </location>
</feature>
<dbReference type="OrthoDB" id="69496at2759"/>
<dbReference type="Proteomes" id="UP000250275">
    <property type="component" value="Unassembled WGS sequence"/>
</dbReference>
<dbReference type="PROSITE" id="PS50015">
    <property type="entry name" value="SAP_B"/>
    <property type="match status" value="7"/>
</dbReference>
<dbReference type="Gene3D" id="1.10.225.10">
    <property type="entry name" value="Saposin-like"/>
    <property type="match status" value="7"/>
</dbReference>
<feature type="domain" description="Saposin B-type" evidence="8">
    <location>
        <begin position="726"/>
        <end position="807"/>
    </location>
</feature>
<dbReference type="SMART" id="SM00741">
    <property type="entry name" value="SapB"/>
    <property type="match status" value="7"/>
</dbReference>
<evidence type="ECO:0000256" key="6">
    <source>
        <dbReference type="ARBA" id="ARBA00023180"/>
    </source>
</evidence>
<feature type="domain" description="Saposin B-type" evidence="8">
    <location>
        <begin position="532"/>
        <end position="613"/>
    </location>
</feature>
<proteinExistence type="predicted"/>
<feature type="domain" description="Saposin B-type" evidence="8">
    <location>
        <begin position="187"/>
        <end position="266"/>
    </location>
</feature>
<dbReference type="InterPro" id="IPR008139">
    <property type="entry name" value="SaposinB_dom"/>
</dbReference>
<dbReference type="AlphaFoldDB" id="A0A310SFK6"/>
<keyword evidence="5" id="KW-1015">Disulfide bond</keyword>
<dbReference type="SMART" id="SM00162">
    <property type="entry name" value="SAPA"/>
    <property type="match status" value="2"/>
</dbReference>
<dbReference type="InterPro" id="IPR008138">
    <property type="entry name" value="SapB_2"/>
</dbReference>
<dbReference type="PANTHER" id="PTHR11480">
    <property type="entry name" value="SAPOSIN-RELATED"/>
    <property type="match status" value="1"/>
</dbReference>
<evidence type="ECO:0000259" key="9">
    <source>
        <dbReference type="PROSITE" id="PS51110"/>
    </source>
</evidence>
<evidence type="ECO:0000256" key="1">
    <source>
        <dbReference type="ARBA" id="ARBA00004613"/>
    </source>
</evidence>
<sequence>MDNYFITFNKLHLLLVCTARVAVITAVSPANLHLLGDQECTWGPSYWCENIKTAAGCNATKHCIKTVWEDLQVPEDNDSVCGVCKDMVQQARDQLNSNETQEDIKAVFEGSCKLIKIKLVVKECTVIVDQFIPELIETLSSQMNPSVVCSVAGLCNSARLDALLEDEYSERQIKGLKSRSLEKDEFEPDECSKCYTVAAHMEHKLNNTPRDKMLQQTLNLCRDLSTFTDTCSAIILTYFDTIYTHLQENFNAQNLCHLSGQCSAKFHNHEDADKTLKVEIRPLSSVGMVDVNDDLPCELCEQLVKHLKDVLVANTTQIEFEQVLKGLCKQTKSFSTECIAIVDEYSPQIYDYLKQDLDAKFVCQMAGICVAPSKALQNGPIWPLVPKDAAEIGIHNFQSKNKNLVGDNKQLSESEVEAMQLPIERLVPFPISEGLLGTEGTEVCALCEYILHFLQDEVTDPNSEDKIKKALDDVCKKLPKSIEGQCTQFIDLYADALVAILIQEIDPSKVSEELMKFWANVPAKYMLEEKKAKPNCPLCLLAVTQIYEVIKKNRTQENIEHELEKLCTHFPHSLSGECSDLVKNYSKEIIELLLADLTPQEVCVYIKLCDATNNPSPSDGFITDKNGEILSNEIPNTPLDSDVSEYGGGCVMCEFAMHFIDKELGNEKGKTAVEKAVRGVCSHLPKSVKKKCNNYVNKYADIAIDMITKDVSPKQVCSVIGLCSTSVTECALCKSIISMIDELLDNQNVDDNIKKVVSKVCKHLPESKENKCTTLINSYGQSIINLVKQRENIYKICSKIGLCAPNDYSMVYLENSRIKRSYEKNRIKHCTWGPVYWCSTNETAHECKAVEHCKENVWKADFAPPKQITLSETEPNI</sequence>
<dbReference type="InterPro" id="IPR011001">
    <property type="entry name" value="Saposin-like"/>
</dbReference>
<feature type="chain" id="PRO_5016247436" evidence="7">
    <location>
        <begin position="27"/>
        <end position="877"/>
    </location>
</feature>
<dbReference type="InterPro" id="IPR008373">
    <property type="entry name" value="Saposin"/>
</dbReference>
<feature type="signal peptide" evidence="7">
    <location>
        <begin position="1"/>
        <end position="26"/>
    </location>
</feature>
<organism evidence="10 11">
    <name type="scientific">Eufriesea mexicana</name>
    <dbReference type="NCBI Taxonomy" id="516756"/>
    <lineage>
        <taxon>Eukaryota</taxon>
        <taxon>Metazoa</taxon>
        <taxon>Ecdysozoa</taxon>
        <taxon>Arthropoda</taxon>
        <taxon>Hexapoda</taxon>
        <taxon>Insecta</taxon>
        <taxon>Pterygota</taxon>
        <taxon>Neoptera</taxon>
        <taxon>Endopterygota</taxon>
        <taxon>Hymenoptera</taxon>
        <taxon>Apocrita</taxon>
        <taxon>Aculeata</taxon>
        <taxon>Apoidea</taxon>
        <taxon>Anthophila</taxon>
        <taxon>Apidae</taxon>
        <taxon>Eufriesea</taxon>
    </lineage>
</organism>
<dbReference type="Pfam" id="PF05184">
    <property type="entry name" value="SapB_1"/>
    <property type="match status" value="6"/>
</dbReference>
<evidence type="ECO:0000313" key="11">
    <source>
        <dbReference type="Proteomes" id="UP000250275"/>
    </source>
</evidence>
<keyword evidence="3 7" id="KW-0732">Signal</keyword>
<dbReference type="InterPro" id="IPR051428">
    <property type="entry name" value="Sphingo_Act-Surfact_Prot"/>
</dbReference>